<dbReference type="GO" id="GO:0046872">
    <property type="term" value="F:metal ion binding"/>
    <property type="evidence" value="ECO:0007669"/>
    <property type="project" value="UniProtKB-UniRule"/>
</dbReference>
<evidence type="ECO:0000256" key="5">
    <source>
        <dbReference type="ARBA" id="ARBA00022927"/>
    </source>
</evidence>
<dbReference type="PROSITE" id="PS00674">
    <property type="entry name" value="AAA"/>
    <property type="match status" value="1"/>
</dbReference>
<dbReference type="GO" id="GO:0006891">
    <property type="term" value="P:intra-Golgi vesicle-mediated transport"/>
    <property type="evidence" value="ECO:0007669"/>
    <property type="project" value="TreeGrafter"/>
</dbReference>
<reference evidence="8" key="1">
    <citation type="submission" date="2021-09" db="EMBL/GenBank/DDBJ databases">
        <authorList>
            <consortium name="AG Swart"/>
            <person name="Singh M."/>
            <person name="Singh A."/>
            <person name="Seah K."/>
            <person name="Emmerich C."/>
        </authorList>
    </citation>
    <scope>NUCLEOTIDE SEQUENCE</scope>
    <source>
        <strain evidence="8">ATCC30299</strain>
    </source>
</reference>
<dbReference type="Gene3D" id="2.40.40.20">
    <property type="match status" value="1"/>
</dbReference>
<evidence type="ECO:0000256" key="4">
    <source>
        <dbReference type="ARBA" id="ARBA00022840"/>
    </source>
</evidence>
<evidence type="ECO:0000256" key="6">
    <source>
        <dbReference type="RuleBase" id="RU367045"/>
    </source>
</evidence>
<proteinExistence type="inferred from homology"/>
<dbReference type="GO" id="GO:0005795">
    <property type="term" value="C:Golgi stack"/>
    <property type="evidence" value="ECO:0007669"/>
    <property type="project" value="TreeGrafter"/>
</dbReference>
<dbReference type="SUPFAM" id="SSF54585">
    <property type="entry name" value="Cdc48 domain 2-like"/>
    <property type="match status" value="1"/>
</dbReference>
<dbReference type="SMART" id="SM00382">
    <property type="entry name" value="AAA"/>
    <property type="match status" value="2"/>
</dbReference>
<dbReference type="InterPro" id="IPR027417">
    <property type="entry name" value="P-loop_NTPase"/>
</dbReference>
<dbReference type="SUPFAM" id="SSF50692">
    <property type="entry name" value="ADC-like"/>
    <property type="match status" value="1"/>
</dbReference>
<keyword evidence="6" id="KW-0931">ER-Golgi transport</keyword>
<comment type="caution">
    <text evidence="8">The sequence shown here is derived from an EMBL/GenBank/DDBJ whole genome shotgun (WGS) entry which is preliminary data.</text>
</comment>
<keyword evidence="4 6" id="KW-0067">ATP-binding</keyword>
<feature type="domain" description="AAA+ ATPase" evidence="7">
    <location>
        <begin position="527"/>
        <end position="649"/>
    </location>
</feature>
<dbReference type="InterPro" id="IPR003959">
    <property type="entry name" value="ATPase_AAA_core"/>
</dbReference>
<dbReference type="Pfam" id="PF17862">
    <property type="entry name" value="AAA_lid_3"/>
    <property type="match status" value="1"/>
</dbReference>
<dbReference type="EMBL" id="CAJZBQ010000017">
    <property type="protein sequence ID" value="CAG9316914.1"/>
    <property type="molecule type" value="Genomic_DNA"/>
</dbReference>
<dbReference type="GO" id="GO:0043001">
    <property type="term" value="P:Golgi to plasma membrane protein transport"/>
    <property type="evidence" value="ECO:0007669"/>
    <property type="project" value="TreeGrafter"/>
</dbReference>
<dbReference type="InterPro" id="IPR009010">
    <property type="entry name" value="Asp_de-COase-like_dom_sf"/>
</dbReference>
<keyword evidence="2 6" id="KW-0813">Transport</keyword>
<dbReference type="InterPro" id="IPR003960">
    <property type="entry name" value="ATPase_AAA_CS"/>
</dbReference>
<gene>
    <name evidence="8" type="ORF">BSTOLATCC_MIC17546</name>
</gene>
<evidence type="ECO:0000256" key="2">
    <source>
        <dbReference type="ARBA" id="ARBA00022448"/>
    </source>
</evidence>
<comment type="function">
    <text evidence="6">Required for vesicle-mediated transport. Catalyzes the fusion of transport vesicles within the Golgi cisternae. Is also required for transport from the endoplasmic reticulum to the Golgi stack. Seems to function as a fusion protein required for the delivery of cargo proteins to all compartments of the Golgi stack independent of vesicle origin.</text>
</comment>
<comment type="catalytic activity">
    <reaction evidence="6">
        <text>ATP + H2O = ADP + phosphate + H(+)</text>
        <dbReference type="Rhea" id="RHEA:13065"/>
        <dbReference type="ChEBI" id="CHEBI:15377"/>
        <dbReference type="ChEBI" id="CHEBI:15378"/>
        <dbReference type="ChEBI" id="CHEBI:30616"/>
        <dbReference type="ChEBI" id="CHEBI:43474"/>
        <dbReference type="ChEBI" id="CHEBI:456216"/>
        <dbReference type="EC" id="3.6.4.6"/>
    </reaction>
</comment>
<dbReference type="Pfam" id="PF00004">
    <property type="entry name" value="AAA"/>
    <property type="match status" value="2"/>
</dbReference>
<keyword evidence="3 6" id="KW-0547">Nucleotide-binding</keyword>
<dbReference type="Gene3D" id="3.10.330.10">
    <property type="match status" value="1"/>
</dbReference>
<keyword evidence="6" id="KW-0963">Cytoplasm</keyword>
<evidence type="ECO:0000313" key="9">
    <source>
        <dbReference type="Proteomes" id="UP001162131"/>
    </source>
</evidence>
<keyword evidence="6" id="KW-0378">Hydrolase</keyword>
<comment type="similarity">
    <text evidence="1 6">Belongs to the AAA ATPase family.</text>
</comment>
<dbReference type="FunFam" id="3.40.50.300:FF:000187">
    <property type="entry name" value="Vesicular-fusion ATPase SEC18"/>
    <property type="match status" value="1"/>
</dbReference>
<organism evidence="8 9">
    <name type="scientific">Blepharisma stoltei</name>
    <dbReference type="NCBI Taxonomy" id="1481888"/>
    <lineage>
        <taxon>Eukaryota</taxon>
        <taxon>Sar</taxon>
        <taxon>Alveolata</taxon>
        <taxon>Ciliophora</taxon>
        <taxon>Postciliodesmatophora</taxon>
        <taxon>Heterotrichea</taxon>
        <taxon>Heterotrichida</taxon>
        <taxon>Blepharismidae</taxon>
        <taxon>Blepharisma</taxon>
    </lineage>
</organism>
<dbReference type="PANTHER" id="PTHR23078">
    <property type="entry name" value="VESICULAR-FUSION PROTEIN NSF"/>
    <property type="match status" value="1"/>
</dbReference>
<keyword evidence="6" id="KW-0479">Metal-binding</keyword>
<evidence type="ECO:0000256" key="3">
    <source>
        <dbReference type="ARBA" id="ARBA00022741"/>
    </source>
</evidence>
<dbReference type="InterPro" id="IPR029067">
    <property type="entry name" value="CDC48_domain_2-like_sf"/>
</dbReference>
<dbReference type="FunFam" id="1.10.8.60:FF:000115">
    <property type="entry name" value="N-ethylmaleimide-sensitive fusion protein, putative"/>
    <property type="match status" value="1"/>
</dbReference>
<comment type="subcellular location">
    <subcellularLocation>
        <location evidence="6">Cytoplasm</location>
    </subcellularLocation>
</comment>
<dbReference type="SUPFAM" id="SSF52540">
    <property type="entry name" value="P-loop containing nucleoside triphosphate hydrolases"/>
    <property type="match status" value="2"/>
</dbReference>
<dbReference type="Gene3D" id="3.40.50.300">
    <property type="entry name" value="P-loop containing nucleotide triphosphate hydrolases"/>
    <property type="match status" value="2"/>
</dbReference>
<dbReference type="Gene3D" id="1.10.8.60">
    <property type="match status" value="1"/>
</dbReference>
<name>A0AAU9IUV5_9CILI</name>
<comment type="cofactor">
    <cofactor evidence="6">
        <name>Mg(2+)</name>
        <dbReference type="ChEBI" id="CHEBI:18420"/>
    </cofactor>
    <text evidence="6">Binds 1 Mg(2+) ion per subunit.</text>
</comment>
<dbReference type="InterPro" id="IPR039812">
    <property type="entry name" value="Vesicle-fus_ATPase"/>
</dbReference>
<dbReference type="EC" id="3.6.4.6" evidence="6"/>
<feature type="domain" description="AAA+ ATPase" evidence="7">
    <location>
        <begin position="247"/>
        <end position="394"/>
    </location>
</feature>
<dbReference type="FunFam" id="3.40.50.300:FF:000166">
    <property type="entry name" value="vesicle-fusing ATPase isoform X1"/>
    <property type="match status" value="1"/>
</dbReference>
<evidence type="ECO:0000256" key="1">
    <source>
        <dbReference type="ARBA" id="ARBA00006914"/>
    </source>
</evidence>
<dbReference type="Proteomes" id="UP001162131">
    <property type="component" value="Unassembled WGS sequence"/>
</dbReference>
<dbReference type="GO" id="GO:0035494">
    <property type="term" value="P:SNARE complex disassembly"/>
    <property type="evidence" value="ECO:0007669"/>
    <property type="project" value="InterPro"/>
</dbReference>
<dbReference type="GO" id="GO:0005524">
    <property type="term" value="F:ATP binding"/>
    <property type="evidence" value="ECO:0007669"/>
    <property type="project" value="UniProtKB-UniRule"/>
</dbReference>
<protein>
    <recommendedName>
        <fullName evidence="6">Vesicle-fusing ATPase</fullName>
        <ecNumber evidence="6">3.6.4.6</ecNumber>
    </recommendedName>
</protein>
<dbReference type="InterPro" id="IPR041569">
    <property type="entry name" value="AAA_lid_3"/>
</dbReference>
<keyword evidence="6" id="KW-0460">Magnesium</keyword>
<dbReference type="InterPro" id="IPR003593">
    <property type="entry name" value="AAA+_ATPase"/>
</dbReference>
<accession>A0AAU9IUV5</accession>
<evidence type="ECO:0000259" key="7">
    <source>
        <dbReference type="SMART" id="SM00382"/>
    </source>
</evidence>
<dbReference type="GO" id="GO:0016887">
    <property type="term" value="F:ATP hydrolysis activity"/>
    <property type="evidence" value="ECO:0007669"/>
    <property type="project" value="InterPro"/>
</dbReference>
<dbReference type="PANTHER" id="PTHR23078:SF3">
    <property type="entry name" value="VESICLE-FUSING ATPASE"/>
    <property type="match status" value="1"/>
</dbReference>
<keyword evidence="5 6" id="KW-0653">Protein transport</keyword>
<evidence type="ECO:0000313" key="8">
    <source>
        <dbReference type="EMBL" id="CAG9316914.1"/>
    </source>
</evidence>
<sequence>MTTYKAVNLPANDLAYTNKVFVSPSEYQRLLAQSRREPVYVEISGFVLTVQPHPKLTEGIAMSKFIREMGRISLVDNLTLKIFQSPADFYLGFANIDVELIGRKKGGSAVEIPEEVLESKFRECMNDMVLNHNQTLLFDYQGMPLQMTIKRLTSMDLINPTPQEESTPCQRGILHPQTSLQFESISPVNLEIISQKIRTINIFDSKRFNFEELGIGGLDKEFQYIVRRAFASRLLPPQIIQRLGLKYVKGMLLYGPPGTGKTLIARQIAKCLKAREPKIISGPEIFNKYVGQSEENIRDLFKEAEQEQAAKGDKSQLHIIIFDEIDAICRPRGTISGSTGVHDTVVNQLLSKIDGINSLNNILIIGMTNRKDMIDEAVLRPGRLEIHVEVGLPDEEGRQQILRIHTKKIQEYGALAEDVDLLEIAKITKNYSGAEIEGLVKNAASFAFGREIDLEDLGKEINVDNIKIRMADFIKGVEEYKPQFGIDEADLNRYIRGGIINYGETCEKLVETCKTLIEQVKTSPRTPLMSILLEGPPGTGKTALAAMLALHSGFPYVKLVSPENYVGFTESGKVTAIAKVFEDAYRSPLSLVVLDNIERLIEYVTIGPRFSNPILQAILVLTKKVPPHPDRRIMIIGTTSNATFLEDLDLVKSFNVVLEVKKLASRAEVAAVLRKYPVSEEELADILTDMTAISIKQLMLALEMSLQGEETLTKERFLSCLNSILL</sequence>
<keyword evidence="9" id="KW-1185">Reference proteome</keyword>
<dbReference type="AlphaFoldDB" id="A0AAU9IUV5"/>